<keyword evidence="3" id="KW-1185">Reference proteome</keyword>
<evidence type="ECO:0000313" key="3">
    <source>
        <dbReference type="Proteomes" id="UP000270094"/>
    </source>
</evidence>
<feature type="compositionally biased region" description="Polar residues" evidence="1">
    <location>
        <begin position="22"/>
        <end position="32"/>
    </location>
</feature>
<gene>
    <name evidence="2" type="ORF">SVUK_LOCUS4150</name>
</gene>
<organism evidence="2 3">
    <name type="scientific">Strongylus vulgaris</name>
    <name type="common">Blood worm</name>
    <dbReference type="NCBI Taxonomy" id="40348"/>
    <lineage>
        <taxon>Eukaryota</taxon>
        <taxon>Metazoa</taxon>
        <taxon>Ecdysozoa</taxon>
        <taxon>Nematoda</taxon>
        <taxon>Chromadorea</taxon>
        <taxon>Rhabditida</taxon>
        <taxon>Rhabditina</taxon>
        <taxon>Rhabditomorpha</taxon>
        <taxon>Strongyloidea</taxon>
        <taxon>Strongylidae</taxon>
        <taxon>Strongylus</taxon>
    </lineage>
</organism>
<dbReference type="AlphaFoldDB" id="A0A3P7KP08"/>
<evidence type="ECO:0000313" key="2">
    <source>
        <dbReference type="EMBL" id="VDM69152.1"/>
    </source>
</evidence>
<dbReference type="Proteomes" id="UP000270094">
    <property type="component" value="Unassembled WGS sequence"/>
</dbReference>
<name>A0A3P7KP08_STRVU</name>
<dbReference type="EMBL" id="UYYB01011266">
    <property type="protein sequence ID" value="VDM69152.1"/>
    <property type="molecule type" value="Genomic_DNA"/>
</dbReference>
<reference evidence="2 3" key="1">
    <citation type="submission" date="2018-11" db="EMBL/GenBank/DDBJ databases">
        <authorList>
            <consortium name="Pathogen Informatics"/>
        </authorList>
    </citation>
    <scope>NUCLEOTIDE SEQUENCE [LARGE SCALE GENOMIC DNA]</scope>
</reference>
<protein>
    <submittedName>
        <fullName evidence="2">Uncharacterized protein</fullName>
    </submittedName>
</protein>
<feature type="region of interest" description="Disordered" evidence="1">
    <location>
        <begin position="21"/>
        <end position="40"/>
    </location>
</feature>
<sequence>MKFRSGYYCGAHPWSRVESVTRPITSTNTRNAVPTDRAGG</sequence>
<proteinExistence type="predicted"/>
<evidence type="ECO:0000256" key="1">
    <source>
        <dbReference type="SAM" id="MobiDB-lite"/>
    </source>
</evidence>
<accession>A0A3P7KP08</accession>